<keyword evidence="11" id="KW-1133">Transmembrane helix</keyword>
<evidence type="ECO:0000256" key="9">
    <source>
        <dbReference type="ARBA" id="ARBA00022692"/>
    </source>
</evidence>
<keyword evidence="8" id="KW-0444">Lipid biosynthesis</keyword>
<accession>A0A840Q9F5</accession>
<dbReference type="InterPro" id="IPR036265">
    <property type="entry name" value="HIT-like_sf"/>
</dbReference>
<evidence type="ECO:0000256" key="16">
    <source>
        <dbReference type="ARBA" id="ARBA00032888"/>
    </source>
</evidence>
<sequence length="285" mass="30496">MTENANADGLSWRNFIKLSGAFGSAAILISSCAVAAGQGTPAAQDLCGKDGDTSPELWRTAKDCRELHNAGKPTPESRVTTDTYVVLNGKKSANLKHNFLLVPTRRIKGIECDVVWTTGQLYWQDAWSEAQPGKAAPVTYPAGVIGLGVNPPHDANGHPIRTQDQLHIHMAGFRNAALGQLDHANVTSDLTKWANSIVALDGFDRHGAKVTRNYRALHVANLNQNLFALLRNNVSDAAKDMSIQTIIVASRKAGGFYVLNSSSNMTGGQPGVGGTSTCDDLLDYD</sequence>
<protein>
    <recommendedName>
        <fullName evidence="6">CDP-diacylglycerol diphosphatase</fullName>
        <ecNumber evidence="6">3.6.1.26</ecNumber>
    </recommendedName>
    <alternativeName>
        <fullName evidence="16">CDP-diacylglycerol phosphatidylhydrolase</fullName>
    </alternativeName>
    <alternativeName>
        <fullName evidence="17">CDP-diglyceride hydrolase</fullName>
    </alternativeName>
</protein>
<feature type="signal peptide" evidence="18">
    <location>
        <begin position="1"/>
        <end position="35"/>
    </location>
</feature>
<dbReference type="InterPro" id="IPR003763">
    <property type="entry name" value="CDP-diacylglyc_Pase"/>
</dbReference>
<keyword evidence="10" id="KW-0378">Hydrolase</keyword>
<dbReference type="Gene3D" id="3.30.428.30">
    <property type="entry name" value="HIT family - CDH-like"/>
    <property type="match status" value="1"/>
</dbReference>
<keyword evidence="18" id="KW-0732">Signal</keyword>
<reference evidence="19 20" key="1">
    <citation type="submission" date="2020-08" db="EMBL/GenBank/DDBJ databases">
        <title>Sequencing the genomes of 1000 actinobacteria strains.</title>
        <authorList>
            <person name="Klenk H.-P."/>
        </authorList>
    </citation>
    <scope>NUCLEOTIDE SEQUENCE [LARGE SCALE GENOMIC DNA]</scope>
    <source>
        <strain evidence="19 20">DSM 45584</strain>
    </source>
</reference>
<evidence type="ECO:0000256" key="15">
    <source>
        <dbReference type="ARBA" id="ARBA00023264"/>
    </source>
</evidence>
<keyword evidence="9" id="KW-0812">Transmembrane</keyword>
<evidence type="ECO:0000256" key="13">
    <source>
        <dbReference type="ARBA" id="ARBA00023136"/>
    </source>
</evidence>
<organism evidence="19 20">
    <name type="scientific">Saccharopolyspora phatthalungensis</name>
    <dbReference type="NCBI Taxonomy" id="664693"/>
    <lineage>
        <taxon>Bacteria</taxon>
        <taxon>Bacillati</taxon>
        <taxon>Actinomycetota</taxon>
        <taxon>Actinomycetes</taxon>
        <taxon>Pseudonocardiales</taxon>
        <taxon>Pseudonocardiaceae</taxon>
        <taxon>Saccharopolyspora</taxon>
    </lineage>
</organism>
<proteinExistence type="inferred from homology"/>
<evidence type="ECO:0000313" key="19">
    <source>
        <dbReference type="EMBL" id="MBB5156567.1"/>
    </source>
</evidence>
<evidence type="ECO:0000256" key="7">
    <source>
        <dbReference type="ARBA" id="ARBA00022475"/>
    </source>
</evidence>
<dbReference type="GO" id="GO:0005886">
    <property type="term" value="C:plasma membrane"/>
    <property type="evidence" value="ECO:0007669"/>
    <property type="project" value="UniProtKB-SubCell"/>
</dbReference>
<comment type="pathway">
    <text evidence="3">Phospholipid metabolism; CDP-diacylglycerol degradation; phosphatidate from CDP-diacylglycerol: step 1/1.</text>
</comment>
<dbReference type="EMBL" id="JACHIW010000001">
    <property type="protein sequence ID" value="MBB5156567.1"/>
    <property type="molecule type" value="Genomic_DNA"/>
</dbReference>
<evidence type="ECO:0000256" key="14">
    <source>
        <dbReference type="ARBA" id="ARBA00023209"/>
    </source>
</evidence>
<gene>
    <name evidence="19" type="ORF">BJ970_004101</name>
</gene>
<feature type="chain" id="PRO_5032928551" description="CDP-diacylglycerol diphosphatase" evidence="18">
    <location>
        <begin position="36"/>
        <end position="285"/>
    </location>
</feature>
<dbReference type="GO" id="GO:0046342">
    <property type="term" value="P:CDP-diacylglycerol catabolic process"/>
    <property type="evidence" value="ECO:0007669"/>
    <property type="project" value="UniProtKB-UniPathway"/>
</dbReference>
<comment type="similarity">
    <text evidence="5">Belongs to the Cdh family.</text>
</comment>
<evidence type="ECO:0000256" key="18">
    <source>
        <dbReference type="SAM" id="SignalP"/>
    </source>
</evidence>
<comment type="subcellular location">
    <subcellularLocation>
        <location evidence="2">Cell membrane</location>
        <topology evidence="2">Single-pass membrane protein</topology>
    </subcellularLocation>
</comment>
<evidence type="ECO:0000256" key="3">
    <source>
        <dbReference type="ARBA" id="ARBA00004927"/>
    </source>
</evidence>
<evidence type="ECO:0000256" key="8">
    <source>
        <dbReference type="ARBA" id="ARBA00022516"/>
    </source>
</evidence>
<evidence type="ECO:0000256" key="1">
    <source>
        <dbReference type="ARBA" id="ARBA00001007"/>
    </source>
</evidence>
<comment type="pathway">
    <text evidence="4">Lipid metabolism.</text>
</comment>
<evidence type="ECO:0000256" key="17">
    <source>
        <dbReference type="ARBA" id="ARBA00032892"/>
    </source>
</evidence>
<evidence type="ECO:0000256" key="10">
    <source>
        <dbReference type="ARBA" id="ARBA00022801"/>
    </source>
</evidence>
<evidence type="ECO:0000256" key="12">
    <source>
        <dbReference type="ARBA" id="ARBA00023098"/>
    </source>
</evidence>
<evidence type="ECO:0000256" key="2">
    <source>
        <dbReference type="ARBA" id="ARBA00004162"/>
    </source>
</evidence>
<dbReference type="SUPFAM" id="SSF54197">
    <property type="entry name" value="HIT-like"/>
    <property type="match status" value="1"/>
</dbReference>
<dbReference type="GO" id="GO:0008654">
    <property type="term" value="P:phospholipid biosynthetic process"/>
    <property type="evidence" value="ECO:0007669"/>
    <property type="project" value="UniProtKB-KW"/>
</dbReference>
<evidence type="ECO:0000256" key="6">
    <source>
        <dbReference type="ARBA" id="ARBA00012375"/>
    </source>
</evidence>
<keyword evidence="15" id="KW-1208">Phospholipid metabolism</keyword>
<dbReference type="GO" id="GO:0008715">
    <property type="term" value="F:CDP-diacylglycerol diphosphatase activity"/>
    <property type="evidence" value="ECO:0007669"/>
    <property type="project" value="UniProtKB-EC"/>
</dbReference>
<comment type="catalytic activity">
    <reaction evidence="1">
        <text>a CDP-1,2-diacyl-sn-glycerol + H2O = a 1,2-diacyl-sn-glycero-3-phosphate + CMP + 2 H(+)</text>
        <dbReference type="Rhea" id="RHEA:15221"/>
        <dbReference type="ChEBI" id="CHEBI:15377"/>
        <dbReference type="ChEBI" id="CHEBI:15378"/>
        <dbReference type="ChEBI" id="CHEBI:58332"/>
        <dbReference type="ChEBI" id="CHEBI:58608"/>
        <dbReference type="ChEBI" id="CHEBI:60377"/>
        <dbReference type="EC" id="3.6.1.26"/>
    </reaction>
</comment>
<name>A0A840Q9F5_9PSEU</name>
<dbReference type="RefSeq" id="WP_184727684.1">
    <property type="nucleotide sequence ID" value="NZ_JACHIW010000001.1"/>
</dbReference>
<evidence type="ECO:0000256" key="4">
    <source>
        <dbReference type="ARBA" id="ARBA00005189"/>
    </source>
</evidence>
<keyword evidence="7" id="KW-1003">Cell membrane</keyword>
<dbReference type="UniPathway" id="UPA00609">
    <property type="reaction ID" value="UER00664"/>
</dbReference>
<dbReference type="AlphaFoldDB" id="A0A840Q9F5"/>
<evidence type="ECO:0000313" key="20">
    <source>
        <dbReference type="Proteomes" id="UP000584374"/>
    </source>
</evidence>
<dbReference type="Pfam" id="PF02611">
    <property type="entry name" value="CDH"/>
    <property type="match status" value="1"/>
</dbReference>
<keyword evidence="13" id="KW-0472">Membrane</keyword>
<dbReference type="Proteomes" id="UP000584374">
    <property type="component" value="Unassembled WGS sequence"/>
</dbReference>
<keyword evidence="12" id="KW-0443">Lipid metabolism</keyword>
<keyword evidence="14" id="KW-0594">Phospholipid biosynthesis</keyword>
<dbReference type="EC" id="3.6.1.26" evidence="6"/>
<keyword evidence="20" id="KW-1185">Reference proteome</keyword>
<evidence type="ECO:0000256" key="5">
    <source>
        <dbReference type="ARBA" id="ARBA00006435"/>
    </source>
</evidence>
<evidence type="ECO:0000256" key="11">
    <source>
        <dbReference type="ARBA" id="ARBA00022989"/>
    </source>
</evidence>
<comment type="caution">
    <text evidence="19">The sequence shown here is derived from an EMBL/GenBank/DDBJ whole genome shotgun (WGS) entry which is preliminary data.</text>
</comment>